<organism evidence="20 21">
    <name type="scientific">Menidia menidia</name>
    <name type="common">Atlantic silverside</name>
    <dbReference type="NCBI Taxonomy" id="238744"/>
    <lineage>
        <taxon>Eukaryota</taxon>
        <taxon>Metazoa</taxon>
        <taxon>Chordata</taxon>
        <taxon>Craniata</taxon>
        <taxon>Vertebrata</taxon>
        <taxon>Euteleostomi</taxon>
        <taxon>Actinopterygii</taxon>
        <taxon>Neopterygii</taxon>
        <taxon>Teleostei</taxon>
        <taxon>Neoteleostei</taxon>
        <taxon>Acanthomorphata</taxon>
        <taxon>Ovalentaria</taxon>
        <taxon>Atherinomorphae</taxon>
        <taxon>Atheriniformes</taxon>
        <taxon>Atherinopsidae</taxon>
        <taxon>Menidiinae</taxon>
        <taxon>Menidia</taxon>
    </lineage>
</organism>
<dbReference type="InterPro" id="IPR004823">
    <property type="entry name" value="TAF_TATA-bd_Histone-like_dom"/>
</dbReference>
<reference evidence="20" key="1">
    <citation type="submission" date="2021-05" db="EMBL/GenBank/DDBJ databases">
        <authorList>
            <person name="Tigano A."/>
        </authorList>
    </citation>
    <scope>NUCLEOTIDE SEQUENCE</scope>
</reference>
<evidence type="ECO:0000256" key="2">
    <source>
        <dbReference type="ARBA" id="ARBA00004123"/>
    </source>
</evidence>
<keyword evidence="13 17" id="KW-0238">DNA-binding</keyword>
<dbReference type="GO" id="GO:0005634">
    <property type="term" value="C:nucleus"/>
    <property type="evidence" value="ECO:0007669"/>
    <property type="project" value="UniProtKB-SubCell"/>
</dbReference>
<evidence type="ECO:0000256" key="6">
    <source>
        <dbReference type="ARBA" id="ARBA00022454"/>
    </source>
</evidence>
<dbReference type="PANTHER" id="PTHR23428">
    <property type="entry name" value="HISTONE H2B"/>
    <property type="match status" value="1"/>
</dbReference>
<evidence type="ECO:0000256" key="15">
    <source>
        <dbReference type="ARBA" id="ARBA00023269"/>
    </source>
</evidence>
<dbReference type="SMART" id="SM00427">
    <property type="entry name" value="H2B"/>
    <property type="match status" value="1"/>
</dbReference>
<evidence type="ECO:0000256" key="3">
    <source>
        <dbReference type="ARBA" id="ARBA00004286"/>
    </source>
</evidence>
<dbReference type="InterPro" id="IPR055333">
    <property type="entry name" value="HISTONE_H2B_site"/>
</dbReference>
<dbReference type="GO" id="GO:0030527">
    <property type="term" value="F:structural constituent of chromatin"/>
    <property type="evidence" value="ECO:0007669"/>
    <property type="project" value="InterPro"/>
</dbReference>
<dbReference type="GO" id="GO:0003677">
    <property type="term" value="F:DNA binding"/>
    <property type="evidence" value="ECO:0007669"/>
    <property type="project" value="UniProtKB-KW"/>
</dbReference>
<keyword evidence="15 17" id="KW-0544">Nucleosome core</keyword>
<evidence type="ECO:0000313" key="20">
    <source>
        <dbReference type="EMBL" id="CAG5928837.1"/>
    </source>
</evidence>
<evidence type="ECO:0000313" key="21">
    <source>
        <dbReference type="Proteomes" id="UP000677803"/>
    </source>
</evidence>
<comment type="similarity">
    <text evidence="5">Belongs to the histone H2B family.</text>
</comment>
<dbReference type="CDD" id="cd22910">
    <property type="entry name" value="HFD_H2B"/>
    <property type="match status" value="1"/>
</dbReference>
<dbReference type="Proteomes" id="UP000677803">
    <property type="component" value="Unassembled WGS sequence"/>
</dbReference>
<evidence type="ECO:0000256" key="11">
    <source>
        <dbReference type="ARBA" id="ARBA00022934"/>
    </source>
</evidence>
<dbReference type="EMBL" id="CAJRST010013335">
    <property type="protein sequence ID" value="CAG5928837.1"/>
    <property type="molecule type" value="Genomic_DNA"/>
</dbReference>
<evidence type="ECO:0000256" key="1">
    <source>
        <dbReference type="ARBA" id="ARBA00002001"/>
    </source>
</evidence>
<comment type="caution">
    <text evidence="20">The sequence shown here is derived from an EMBL/GenBank/DDBJ whole genome shotgun (WGS) entry which is preliminary data.</text>
</comment>
<dbReference type="PROSITE" id="PS00047">
    <property type="entry name" value="HISTONE_H4"/>
    <property type="match status" value="1"/>
</dbReference>
<keyword evidence="16" id="KW-0379">Hydroxylation</keyword>
<dbReference type="PROSITE" id="PS00357">
    <property type="entry name" value="HISTONE_H2B"/>
    <property type="match status" value="1"/>
</dbReference>
<accession>A0A8S4BAB8</accession>
<keyword evidence="21" id="KW-1185">Reference proteome</keyword>
<dbReference type="GO" id="GO:0046982">
    <property type="term" value="F:protein heterodimerization activity"/>
    <property type="evidence" value="ECO:0007669"/>
    <property type="project" value="InterPro"/>
</dbReference>
<dbReference type="InterPro" id="IPR001951">
    <property type="entry name" value="Histone_H4"/>
</dbReference>
<evidence type="ECO:0000259" key="19">
    <source>
        <dbReference type="SMART" id="SM00803"/>
    </source>
</evidence>
<evidence type="ECO:0000256" key="7">
    <source>
        <dbReference type="ARBA" id="ARBA00022481"/>
    </source>
</evidence>
<proteinExistence type="inferred from homology"/>
<evidence type="ECO:0000256" key="4">
    <source>
        <dbReference type="ARBA" id="ARBA00006564"/>
    </source>
</evidence>
<evidence type="ECO:0000256" key="12">
    <source>
        <dbReference type="ARBA" id="ARBA00022990"/>
    </source>
</evidence>
<sequence length="243" mass="26721">MSGRGKGGKGLGKGGAKRHRKVLRDNIQGITKPAIRRLARRGGVKRISGLIYEETRGVLKVFLENVIRDAVTYTEHAKRKTVTAMDVVYALKRQGRTLYGFVGPYTGQSFIHSVTLSQGKMPEPAKSAPKKGSKKAVTKTAGKGGKKKRKTRKESYAIYVYKVLKQVHPDTGISSKAMSIMNSFVNDIFERIASEASRLAHYNKRSTITSREIQTAVRLLLPGELAKHAVSEGTKAVTKYTSS</sequence>
<feature type="domain" description="TATA box binding protein associated factor (TAF) histone-like fold" evidence="19">
    <location>
        <begin position="28"/>
        <end position="93"/>
    </location>
</feature>
<keyword evidence="6 17" id="KW-0158">Chromosome</keyword>
<feature type="region of interest" description="Disordered" evidence="18">
    <location>
        <begin position="120"/>
        <end position="149"/>
    </location>
</feature>
<dbReference type="PRINTS" id="PR00623">
    <property type="entry name" value="HISTONEH4"/>
</dbReference>
<dbReference type="SMART" id="SM00417">
    <property type="entry name" value="H4"/>
    <property type="match status" value="1"/>
</dbReference>
<evidence type="ECO:0000256" key="13">
    <source>
        <dbReference type="ARBA" id="ARBA00023125"/>
    </source>
</evidence>
<dbReference type="InterPro" id="IPR000558">
    <property type="entry name" value="Histone_H2B"/>
</dbReference>
<keyword evidence="12" id="KW-0007">Acetylation</keyword>
<evidence type="ECO:0000256" key="14">
    <source>
        <dbReference type="ARBA" id="ARBA00023242"/>
    </source>
</evidence>
<dbReference type="AlphaFoldDB" id="A0A8S4BAB8"/>
<dbReference type="CDD" id="cd22912">
    <property type="entry name" value="HFD_H4"/>
    <property type="match status" value="1"/>
</dbReference>
<comment type="subunit">
    <text evidence="17">The nucleosome is a histone octamer containing two molecules each of H2A, H2B, H3 and H4 assembled in one H3-H4 heterotetramer and two H2A-H2B heterodimers. The octamer wraps approximately 147 bp of DNA.</text>
</comment>
<dbReference type="InterPro" id="IPR007125">
    <property type="entry name" value="H2A/H2B/H3"/>
</dbReference>
<comment type="function">
    <text evidence="1 17">Core component of nucleosome. Nucleosomes wrap and compact DNA into chromatin, limiting DNA accessibility to the cellular machineries which require DNA as a template. Histones thereby play a central role in transcription regulation, DNA repair, DNA replication and chromosomal stability. DNA accessibility is regulated via a complex set of post-translational modifications of histones, also called histone code, and nucleosome remodeling.</text>
</comment>
<keyword evidence="10" id="KW-0832">Ubl conjugation</keyword>
<evidence type="ECO:0000256" key="9">
    <source>
        <dbReference type="ARBA" id="ARBA00022553"/>
    </source>
</evidence>
<keyword evidence="11" id="KW-0164">Citrullination</keyword>
<dbReference type="InterPro" id="IPR035425">
    <property type="entry name" value="CENP-T/H4_C"/>
</dbReference>
<dbReference type="InterPro" id="IPR009072">
    <property type="entry name" value="Histone-fold"/>
</dbReference>
<keyword evidence="9" id="KW-0597">Phosphoprotein</keyword>
<name>A0A8S4BAB8_9TELE</name>
<feature type="non-terminal residue" evidence="20">
    <location>
        <position position="243"/>
    </location>
</feature>
<dbReference type="FunFam" id="1.10.20.10:FF:000003">
    <property type="entry name" value="Histone H2B"/>
    <property type="match status" value="1"/>
</dbReference>
<comment type="similarity">
    <text evidence="4 17">Belongs to the histone H4 family.</text>
</comment>
<dbReference type="OrthoDB" id="9948295at2759"/>
<comment type="subcellular location">
    <subcellularLocation>
        <location evidence="3">Chromosome</location>
    </subcellularLocation>
    <subcellularLocation>
        <location evidence="2">Nucleus</location>
    </subcellularLocation>
</comment>
<evidence type="ECO:0000256" key="16">
    <source>
        <dbReference type="ARBA" id="ARBA00023278"/>
    </source>
</evidence>
<keyword evidence="7" id="KW-0488">Methylation</keyword>
<keyword evidence="14 17" id="KW-0539">Nucleus</keyword>
<evidence type="ECO:0000256" key="18">
    <source>
        <dbReference type="SAM" id="MobiDB-lite"/>
    </source>
</evidence>
<feature type="compositionally biased region" description="Basic residues" evidence="18">
    <location>
        <begin position="128"/>
        <end position="137"/>
    </location>
</feature>
<dbReference type="SMART" id="SM00803">
    <property type="entry name" value="TAF"/>
    <property type="match status" value="1"/>
</dbReference>
<evidence type="ECO:0000256" key="17">
    <source>
        <dbReference type="RuleBase" id="RU000528"/>
    </source>
</evidence>
<dbReference type="GO" id="GO:0000786">
    <property type="term" value="C:nucleosome"/>
    <property type="evidence" value="ECO:0007669"/>
    <property type="project" value="UniProtKB-KW"/>
</dbReference>
<keyword evidence="8" id="KW-1017">Isopeptide bond</keyword>
<dbReference type="Pfam" id="PF00125">
    <property type="entry name" value="Histone"/>
    <property type="match status" value="1"/>
</dbReference>
<evidence type="ECO:0000256" key="8">
    <source>
        <dbReference type="ARBA" id="ARBA00022499"/>
    </source>
</evidence>
<dbReference type="SUPFAM" id="SSF47113">
    <property type="entry name" value="Histone-fold"/>
    <property type="match status" value="2"/>
</dbReference>
<dbReference type="FunFam" id="1.10.20.10:FF:000002">
    <property type="entry name" value="Histone H4"/>
    <property type="match status" value="1"/>
</dbReference>
<evidence type="ECO:0000256" key="10">
    <source>
        <dbReference type="ARBA" id="ARBA00022843"/>
    </source>
</evidence>
<dbReference type="Gene3D" id="1.10.20.10">
    <property type="entry name" value="Histone, subunit A"/>
    <property type="match status" value="2"/>
</dbReference>
<gene>
    <name evidence="20" type="ORF">MMEN_LOCUS12475</name>
</gene>
<dbReference type="InterPro" id="IPR019809">
    <property type="entry name" value="Histone_H4_CS"/>
</dbReference>
<dbReference type="Pfam" id="PF15511">
    <property type="entry name" value="CENP-T_C"/>
    <property type="match status" value="1"/>
</dbReference>
<evidence type="ECO:0000256" key="5">
    <source>
        <dbReference type="ARBA" id="ARBA00006846"/>
    </source>
</evidence>
<protein>
    <recommendedName>
        <fullName evidence="17">Histone H4</fullName>
    </recommendedName>
</protein>